<reference evidence="13" key="1">
    <citation type="submission" date="2008-08" db="EMBL/GenBank/DDBJ databases">
        <title>The complete genome sequence of Coprothermobacter proteolyticus strain ATCC 5245 / DSM 5265 / BT.</title>
        <authorList>
            <person name="Dodson R.J."/>
            <person name="Durkin A.S."/>
            <person name="Wu M."/>
            <person name="Eisen J."/>
            <person name="Sutton G."/>
        </authorList>
    </citation>
    <scope>NUCLEOTIDE SEQUENCE [LARGE SCALE GENOMIC DNA]</scope>
    <source>
        <strain evidence="13">ATCC 35245 / DSM 5265 / OCM 4 / BT</strain>
    </source>
</reference>
<dbReference type="OrthoDB" id="9802219at2"/>
<proteinExistence type="inferred from homology"/>
<dbReference type="Pfam" id="PF00958">
    <property type="entry name" value="GMP_synt_C"/>
    <property type="match status" value="1"/>
</dbReference>
<protein>
    <recommendedName>
        <fullName evidence="9">GMP synthase [glutamine-hydrolyzing]</fullName>
        <ecNumber evidence="9">6.3.5.2</ecNumber>
    </recommendedName>
    <alternativeName>
        <fullName evidence="9">GMP synthetase</fullName>
    </alternativeName>
    <alternativeName>
        <fullName evidence="9">Glutamine amidotransferase</fullName>
    </alternativeName>
</protein>
<dbReference type="PANTHER" id="PTHR11922:SF2">
    <property type="entry name" value="GMP SYNTHASE [GLUTAMINE-HYDROLYZING]"/>
    <property type="match status" value="1"/>
</dbReference>
<dbReference type="NCBIfam" id="TIGR00888">
    <property type="entry name" value="guaA_Nterm"/>
    <property type="match status" value="1"/>
</dbReference>
<dbReference type="STRING" id="309798.COPRO5265_0118"/>
<dbReference type="FunFam" id="3.30.300.10:FF:000002">
    <property type="entry name" value="GMP synthase [glutamine-hydrolyzing]"/>
    <property type="match status" value="1"/>
</dbReference>
<dbReference type="PROSITE" id="PS51273">
    <property type="entry name" value="GATASE_TYPE_1"/>
    <property type="match status" value="1"/>
</dbReference>
<evidence type="ECO:0000256" key="10">
    <source>
        <dbReference type="PROSITE-ProRule" id="PRU00886"/>
    </source>
</evidence>
<evidence type="ECO:0000256" key="3">
    <source>
        <dbReference type="ARBA" id="ARBA00022598"/>
    </source>
</evidence>
<keyword evidence="12" id="KW-0808">Transferase</keyword>
<feature type="domain" description="GMPS ATP-PPase" evidence="11">
    <location>
        <begin position="196"/>
        <end position="386"/>
    </location>
</feature>
<dbReference type="Pfam" id="PF00117">
    <property type="entry name" value="GATase"/>
    <property type="match status" value="1"/>
</dbReference>
<dbReference type="Gene3D" id="3.30.300.10">
    <property type="match status" value="1"/>
</dbReference>
<dbReference type="FunFam" id="3.40.50.880:FF:000001">
    <property type="entry name" value="GMP synthase [glutamine-hydrolyzing]"/>
    <property type="match status" value="1"/>
</dbReference>
<keyword evidence="3 9" id="KW-0436">Ligase</keyword>
<organism evidence="12 13">
    <name type="scientific">Coprothermobacter proteolyticus (strain ATCC 35245 / DSM 5265 / OCM 4 / BT)</name>
    <dbReference type="NCBI Taxonomy" id="309798"/>
    <lineage>
        <taxon>Bacteria</taxon>
        <taxon>Pseudomonadati</taxon>
        <taxon>Coprothermobacterota</taxon>
        <taxon>Coprothermobacteria</taxon>
        <taxon>Coprothermobacterales</taxon>
        <taxon>Coprothermobacteraceae</taxon>
        <taxon>Coprothermobacter</taxon>
    </lineage>
</organism>
<evidence type="ECO:0000259" key="11">
    <source>
        <dbReference type="PROSITE" id="PS51553"/>
    </source>
</evidence>
<dbReference type="RefSeq" id="WP_012544374.1">
    <property type="nucleotide sequence ID" value="NC_011295.1"/>
</dbReference>
<dbReference type="SUPFAM" id="SSF52402">
    <property type="entry name" value="Adenine nucleotide alpha hydrolases-like"/>
    <property type="match status" value="1"/>
</dbReference>
<comment type="catalytic activity">
    <reaction evidence="9">
        <text>XMP + L-glutamine + ATP + H2O = GMP + L-glutamate + AMP + diphosphate + 2 H(+)</text>
        <dbReference type="Rhea" id="RHEA:11680"/>
        <dbReference type="ChEBI" id="CHEBI:15377"/>
        <dbReference type="ChEBI" id="CHEBI:15378"/>
        <dbReference type="ChEBI" id="CHEBI:29985"/>
        <dbReference type="ChEBI" id="CHEBI:30616"/>
        <dbReference type="ChEBI" id="CHEBI:33019"/>
        <dbReference type="ChEBI" id="CHEBI:57464"/>
        <dbReference type="ChEBI" id="CHEBI:58115"/>
        <dbReference type="ChEBI" id="CHEBI:58359"/>
        <dbReference type="ChEBI" id="CHEBI:456215"/>
        <dbReference type="EC" id="6.3.5.2"/>
    </reaction>
</comment>
<dbReference type="UniPathway" id="UPA00189">
    <property type="reaction ID" value="UER00296"/>
</dbReference>
<sequence length="511" mass="56596">MKREGVAVIDFGGQYAHLISRRIRDLGVYAEIVPYWRWQEVLDDPLVKAVVLSGGPASVYDENAPQLPVEFFSNVTKPVLGICYGAQLMAHLLGGKVGPAPGGEYGRTKLVVKNSEPLFTGTPTAQDVWMSHGDQVVELPSGFEVSASTEHCRLAAFQKEPLFFAVQFHPEVAHTQFGNALLKNFVFGVAKAEVNWNITDYVSEAIREIRETVGENGMVLGALSGGVDSAVAAVLTHRALGCGRLQCLYIDTGLQRAEDEAHVRNLSKHLGLKIKVVDAKERFLKALEGVIDPEQKRKIIGNLFIQVFEEEARNLGHFDFLLQGTLYPDVIESGEGSASVIKSHHNVGGLPQSLGLKLLEPLRWLYKDEVRNMGRWLGIPEDFLMRHPFPGPGLAVRTIGPVKEEYLDILRRAHSVLERVLKEEGVYNELWQAFPVFTGVKSVGVKGDARHYGWVLAVRMVQSVDAMTADWYKAPPELLDKIASSLISEIPEISRVVYDITSKPPGTIEWE</sequence>
<dbReference type="InterPro" id="IPR004739">
    <property type="entry name" value="GMP_synth_GATase"/>
</dbReference>
<evidence type="ECO:0000256" key="1">
    <source>
        <dbReference type="ARBA" id="ARBA00002332"/>
    </source>
</evidence>
<dbReference type="NCBIfam" id="NF000848">
    <property type="entry name" value="PRK00074.1"/>
    <property type="match status" value="1"/>
</dbReference>
<dbReference type="NCBIfam" id="TIGR00884">
    <property type="entry name" value="guaA_Cterm"/>
    <property type="match status" value="1"/>
</dbReference>
<dbReference type="Pfam" id="PF02540">
    <property type="entry name" value="NAD_synthase"/>
    <property type="match status" value="1"/>
</dbReference>
<keyword evidence="8 9" id="KW-0315">Glutamine amidotransferase</keyword>
<evidence type="ECO:0000256" key="6">
    <source>
        <dbReference type="ARBA" id="ARBA00022755"/>
    </source>
</evidence>
<dbReference type="Gene3D" id="3.40.50.620">
    <property type="entry name" value="HUPs"/>
    <property type="match status" value="1"/>
</dbReference>
<evidence type="ECO:0000256" key="4">
    <source>
        <dbReference type="ARBA" id="ARBA00022741"/>
    </source>
</evidence>
<comment type="pathway">
    <text evidence="2 9">Purine metabolism; GMP biosynthesis; GMP from XMP (L-Gln route): step 1/1.</text>
</comment>
<feature type="active site" evidence="9">
    <location>
        <position position="169"/>
    </location>
</feature>
<accession>B5Y6U1</accession>
<feature type="binding site" evidence="10">
    <location>
        <begin position="224"/>
        <end position="230"/>
    </location>
    <ligand>
        <name>ATP</name>
        <dbReference type="ChEBI" id="CHEBI:30616"/>
    </ligand>
</feature>
<gene>
    <name evidence="9" type="primary">guaA</name>
    <name evidence="12" type="ordered locus">COPRO5265_0118</name>
</gene>
<keyword evidence="7 9" id="KW-0067">ATP-binding</keyword>
<dbReference type="CDD" id="cd01997">
    <property type="entry name" value="GMP_synthase_C"/>
    <property type="match status" value="1"/>
</dbReference>
<dbReference type="InterPro" id="IPR014729">
    <property type="entry name" value="Rossmann-like_a/b/a_fold"/>
</dbReference>
<dbReference type="PRINTS" id="PR00097">
    <property type="entry name" value="ANTSNTHASEII"/>
</dbReference>
<dbReference type="AlphaFoldDB" id="B5Y6U1"/>
<dbReference type="PROSITE" id="PS51553">
    <property type="entry name" value="GMPS_ATP_PPASE"/>
    <property type="match status" value="1"/>
</dbReference>
<dbReference type="eggNOG" id="COG0518">
    <property type="taxonomic scope" value="Bacteria"/>
</dbReference>
<evidence type="ECO:0000313" key="13">
    <source>
        <dbReference type="Proteomes" id="UP000001732"/>
    </source>
</evidence>
<dbReference type="PRINTS" id="PR00096">
    <property type="entry name" value="GATASE"/>
</dbReference>
<evidence type="ECO:0000313" key="12">
    <source>
        <dbReference type="EMBL" id="ACI17722.1"/>
    </source>
</evidence>
<dbReference type="GO" id="GO:0005524">
    <property type="term" value="F:ATP binding"/>
    <property type="evidence" value="ECO:0007669"/>
    <property type="project" value="UniProtKB-UniRule"/>
</dbReference>
<dbReference type="EC" id="6.3.5.2" evidence="9"/>
<dbReference type="GO" id="GO:0005829">
    <property type="term" value="C:cytosol"/>
    <property type="evidence" value="ECO:0007669"/>
    <property type="project" value="TreeGrafter"/>
</dbReference>
<keyword evidence="6 9" id="KW-0658">Purine biosynthesis</keyword>
<name>B5Y6U1_COPPD</name>
<comment type="function">
    <text evidence="1 9">Catalyzes the synthesis of GMP from XMP.</text>
</comment>
<evidence type="ECO:0000256" key="2">
    <source>
        <dbReference type="ARBA" id="ARBA00005153"/>
    </source>
</evidence>
<dbReference type="HAMAP" id="MF_00344">
    <property type="entry name" value="GMP_synthase"/>
    <property type="match status" value="1"/>
</dbReference>
<dbReference type="EMBL" id="CP001145">
    <property type="protein sequence ID" value="ACI17722.1"/>
    <property type="molecule type" value="Genomic_DNA"/>
</dbReference>
<dbReference type="InterPro" id="IPR022955">
    <property type="entry name" value="GMP_synthase"/>
</dbReference>
<dbReference type="HOGENOM" id="CLU_014340_0_5_9"/>
<evidence type="ECO:0000256" key="7">
    <source>
        <dbReference type="ARBA" id="ARBA00022840"/>
    </source>
</evidence>
<dbReference type="MEROPS" id="C26.957"/>
<dbReference type="InterPro" id="IPR029062">
    <property type="entry name" value="Class_I_gatase-like"/>
</dbReference>
<dbReference type="InterPro" id="IPR017926">
    <property type="entry name" value="GATASE"/>
</dbReference>
<dbReference type="SUPFAM" id="SSF54810">
    <property type="entry name" value="GMP synthetase C-terminal dimerisation domain"/>
    <property type="match status" value="1"/>
</dbReference>
<evidence type="ECO:0000256" key="5">
    <source>
        <dbReference type="ARBA" id="ARBA00022749"/>
    </source>
</evidence>
<keyword evidence="5 9" id="KW-0332">GMP biosynthesis</keyword>
<evidence type="ECO:0000256" key="8">
    <source>
        <dbReference type="ARBA" id="ARBA00022962"/>
    </source>
</evidence>
<dbReference type="InterPro" id="IPR001674">
    <property type="entry name" value="GMP_synth_C"/>
</dbReference>
<dbReference type="Proteomes" id="UP000001732">
    <property type="component" value="Chromosome"/>
</dbReference>
<dbReference type="GO" id="GO:0016740">
    <property type="term" value="F:transferase activity"/>
    <property type="evidence" value="ECO:0007669"/>
    <property type="project" value="UniProtKB-KW"/>
</dbReference>
<dbReference type="InterPro" id="IPR022310">
    <property type="entry name" value="NAD/GMP_synthase"/>
</dbReference>
<dbReference type="CDD" id="cd01742">
    <property type="entry name" value="GATase1_GMP_Synthase"/>
    <property type="match status" value="1"/>
</dbReference>
<feature type="active site" evidence="9">
    <location>
        <position position="171"/>
    </location>
</feature>
<dbReference type="SUPFAM" id="SSF52317">
    <property type="entry name" value="Class I glutamine amidotransferase-like"/>
    <property type="match status" value="1"/>
</dbReference>
<reference evidence="12 13" key="2">
    <citation type="journal article" date="2014" name="Genome Announc.">
        <title>Complete Genome Sequence of Coprothermobacter proteolyticus DSM 5265.</title>
        <authorList>
            <person name="Alexiev A."/>
            <person name="Coil D.A."/>
            <person name="Badger J.H."/>
            <person name="Enticknap J."/>
            <person name="Ward N."/>
            <person name="Robb F.T."/>
            <person name="Eisen J.A."/>
        </authorList>
    </citation>
    <scope>NUCLEOTIDE SEQUENCE [LARGE SCALE GENOMIC DNA]</scope>
    <source>
        <strain evidence="13">ATCC 35245 / DSM 5265 / OCM 4 / BT</strain>
    </source>
</reference>
<evidence type="ECO:0000256" key="9">
    <source>
        <dbReference type="HAMAP-Rule" id="MF_00344"/>
    </source>
</evidence>
<dbReference type="Gene3D" id="3.40.50.880">
    <property type="match status" value="1"/>
</dbReference>
<dbReference type="PANTHER" id="PTHR11922">
    <property type="entry name" value="GMP SYNTHASE-RELATED"/>
    <property type="match status" value="1"/>
</dbReference>
<feature type="active site" description="Nucleophile" evidence="9">
    <location>
        <position position="83"/>
    </location>
</feature>
<dbReference type="eggNOG" id="COG0519">
    <property type="taxonomic scope" value="Bacteria"/>
</dbReference>
<keyword evidence="4 9" id="KW-0547">Nucleotide-binding</keyword>
<keyword evidence="13" id="KW-1185">Reference proteome</keyword>
<comment type="subunit">
    <text evidence="9">Homodimer.</text>
</comment>
<dbReference type="GO" id="GO:0003921">
    <property type="term" value="F:GMP synthase activity"/>
    <property type="evidence" value="ECO:0007669"/>
    <property type="project" value="InterPro"/>
</dbReference>
<dbReference type="KEGG" id="cpo:COPRO5265_0118"/>
<dbReference type="InterPro" id="IPR025777">
    <property type="entry name" value="GMPS_ATP_PPase_dom"/>
</dbReference>